<feature type="compositionally biased region" description="Gly residues" evidence="1">
    <location>
        <begin position="351"/>
        <end position="362"/>
    </location>
</feature>
<sequence length="802" mass="86090">MDLQTLLGPAFPYVEPVLGWVVGMDYPQGDGERSLAGAADLRTAATRCRTAAGEGDETLSNVLAYAMGPAASALSAYWGKFSTDDPAYVEELARSCESAAKQLEAYGLDTDYTQKYIALCLILLAFLLLRSYAFGPATGGTSFLSIGPACSMARLNVRTIAKLLMMSIAFMVGLDGGTQLWQFAEGKRDEWDGDKTVAAVEGGLLTGLAFAGLGGLIAKLGGPRLLGGVVLKEEMTARERVAAFLTQTVGGVATQSSVASVIGSVPMLVENGQLTPEALGKAAVAGFVGGIDGRAGYAGPRAADGLRVPRLGEVPRLGGTRLADARIPGETPRPADQRVPAYHFGPDPHDGAGGPSHDGAGGAPHERTGGGAPGGGARGTGGRAVPELTSRHREIIRQSRHEVASGVWYRDPGQAVMPSADMRLLRQTPGVIEVGISADRNGFYLGDQRLSSHDVGTMLAYDPVVMADPSAKLRILGCDLYQNPAAVRQLADITGREIITADKLVYIGADRLAHTGSIPQYRQDGRPIFRDDGHWHHTQAEQPHQQPTVPLDVARPSHELPPGPLNEETLKAKLEREQPRIEVIGDGQHGIVQKVRFRDGTFLIRKVHNFGHVTVKKDLLASLVGRAIGAPVPHIIRDPTNPDAVYMQFMDGVDPSQLKGSVYPFISGTSGRLLGLLDALVANTDRRGGNWLAHGKDGVHGIDLSRSFSFGLAKDEYMLNDFAEHYMDVEGEWIDNELTRQDIELFTERLEALRPEFAKLGREAWHDKMLDNLYQIGDHATGDVPLSHEPVHHFGDQEGVRP</sequence>
<reference evidence="4" key="1">
    <citation type="journal article" date="2019" name="Int. J. Syst. Evol. Microbiol.">
        <title>The Global Catalogue of Microorganisms (GCM) 10K type strain sequencing project: providing services to taxonomists for standard genome sequencing and annotation.</title>
        <authorList>
            <consortium name="The Broad Institute Genomics Platform"/>
            <consortium name="The Broad Institute Genome Sequencing Center for Infectious Disease"/>
            <person name="Wu L."/>
            <person name="Ma J."/>
        </authorList>
    </citation>
    <scope>NUCLEOTIDE SEQUENCE [LARGE SCALE GENOMIC DNA]</scope>
    <source>
        <strain evidence="4">CGMCC 1.15399</strain>
    </source>
</reference>
<dbReference type="Pfam" id="PF25547">
    <property type="entry name" value="WXG100_2"/>
    <property type="match status" value="1"/>
</dbReference>
<evidence type="ECO:0000313" key="4">
    <source>
        <dbReference type="Proteomes" id="UP001597097"/>
    </source>
</evidence>
<protein>
    <recommendedName>
        <fullName evidence="2">Outer membrane channel protein CpnT-like N-terminal domain-containing protein</fullName>
    </recommendedName>
</protein>
<name>A0ABW4GDQ2_9ACTN</name>
<organism evidence="3 4">
    <name type="scientific">Nonomuraea guangzhouensis</name>
    <dbReference type="NCBI Taxonomy" id="1291555"/>
    <lineage>
        <taxon>Bacteria</taxon>
        <taxon>Bacillati</taxon>
        <taxon>Actinomycetota</taxon>
        <taxon>Actinomycetes</taxon>
        <taxon>Streptosporangiales</taxon>
        <taxon>Streptosporangiaceae</taxon>
        <taxon>Nonomuraea</taxon>
    </lineage>
</organism>
<dbReference type="EMBL" id="JBHUCM010000020">
    <property type="protein sequence ID" value="MFD1540920.1"/>
    <property type="molecule type" value="Genomic_DNA"/>
</dbReference>
<gene>
    <name evidence="3" type="ORF">ACFSJ0_27950</name>
</gene>
<keyword evidence="4" id="KW-1185">Reference proteome</keyword>
<feature type="compositionally biased region" description="Gly residues" evidence="1">
    <location>
        <begin position="369"/>
        <end position="382"/>
    </location>
</feature>
<feature type="region of interest" description="Disordered" evidence="1">
    <location>
        <begin position="319"/>
        <end position="384"/>
    </location>
</feature>
<accession>A0ABW4GDQ2</accession>
<dbReference type="InterPro" id="IPR057746">
    <property type="entry name" value="CpnT-like_N"/>
</dbReference>
<evidence type="ECO:0000256" key="1">
    <source>
        <dbReference type="SAM" id="MobiDB-lite"/>
    </source>
</evidence>
<feature type="domain" description="Outer membrane channel protein CpnT-like N-terminal" evidence="2">
    <location>
        <begin position="17"/>
        <end position="141"/>
    </location>
</feature>
<evidence type="ECO:0000313" key="3">
    <source>
        <dbReference type="EMBL" id="MFD1540920.1"/>
    </source>
</evidence>
<proteinExistence type="predicted"/>
<evidence type="ECO:0000259" key="2">
    <source>
        <dbReference type="Pfam" id="PF25547"/>
    </source>
</evidence>
<comment type="caution">
    <text evidence="3">The sequence shown here is derived from an EMBL/GenBank/DDBJ whole genome shotgun (WGS) entry which is preliminary data.</text>
</comment>
<dbReference type="RefSeq" id="WP_219532361.1">
    <property type="nucleotide sequence ID" value="NZ_JAHKRM010000014.1"/>
</dbReference>
<dbReference type="Proteomes" id="UP001597097">
    <property type="component" value="Unassembled WGS sequence"/>
</dbReference>